<keyword evidence="4 5" id="KW-0704">Schiff base</keyword>
<dbReference type="CDD" id="cd00502">
    <property type="entry name" value="DHQase_I"/>
    <property type="match status" value="1"/>
</dbReference>
<dbReference type="PATRIC" id="fig|1423747.3.peg.870"/>
<comment type="catalytic activity">
    <reaction evidence="1 5">
        <text>3-dehydroquinate = 3-dehydroshikimate + H2O</text>
        <dbReference type="Rhea" id="RHEA:21096"/>
        <dbReference type="ChEBI" id="CHEBI:15377"/>
        <dbReference type="ChEBI" id="CHEBI:16630"/>
        <dbReference type="ChEBI" id="CHEBI:32364"/>
        <dbReference type="EC" id="4.2.1.10"/>
    </reaction>
</comment>
<name>A0A0R1S393_9LACO</name>
<comment type="function">
    <text evidence="5">Involved in the third step of the chorismate pathway, which leads to the biosynthesis of aromatic amino acids. Catalyzes the cis-dehydration of 3-dehydroquinate (DHQ) and introduces the first double bond of the aromatic ring to yield 3-dehydroshikimate.</text>
</comment>
<evidence type="ECO:0000256" key="4">
    <source>
        <dbReference type="ARBA" id="ARBA00023270"/>
    </source>
</evidence>
<dbReference type="Proteomes" id="UP000051264">
    <property type="component" value="Unassembled WGS sequence"/>
</dbReference>
<dbReference type="GO" id="GO:0009423">
    <property type="term" value="P:chorismate biosynthetic process"/>
    <property type="evidence" value="ECO:0007669"/>
    <property type="project" value="UniProtKB-UniRule"/>
</dbReference>
<dbReference type="GO" id="GO:0003855">
    <property type="term" value="F:3-dehydroquinate dehydratase activity"/>
    <property type="evidence" value="ECO:0007669"/>
    <property type="project" value="UniProtKB-UniRule"/>
</dbReference>
<dbReference type="GO" id="GO:0008652">
    <property type="term" value="P:amino acid biosynthetic process"/>
    <property type="evidence" value="ECO:0007669"/>
    <property type="project" value="UniProtKB-KW"/>
</dbReference>
<sequence length="242" mass="26660">MTLNVHEPVLKTGTIQTAVSISPQNLVDCHRLIQQVTAKLSAIDFVEWRLDAWQVPADLLTAAQLINQIDRPLILTIRTKHDGGQFNGNLATYQTLYQTLIKQHIGQLIDLEWHVPLATRQSLGQLAQTAGYQVILSQHDLVATKPTAILQQELAAMAVEPAIDIVKLATTAQTKNDTIRLLDVTRQFTEQDPHPLITMAMSELGQASRILGGQFGCCLTFGYLETPSAPGQLPIDQLKSLL</sequence>
<feature type="binding site" evidence="5">
    <location>
        <position position="232"/>
    </location>
    <ligand>
        <name>3-dehydroquinate</name>
        <dbReference type="ChEBI" id="CHEBI:32364"/>
    </ligand>
</feature>
<comment type="similarity">
    <text evidence="5">Belongs to the type-I 3-dehydroquinase family.</text>
</comment>
<dbReference type="STRING" id="1423747.FC69_GL000852"/>
<dbReference type="InterPro" id="IPR013785">
    <property type="entry name" value="Aldolase_TIM"/>
</dbReference>
<feature type="active site" description="Proton donor/acceptor" evidence="5">
    <location>
        <position position="139"/>
    </location>
</feature>
<dbReference type="Pfam" id="PF01487">
    <property type="entry name" value="DHquinase_I"/>
    <property type="match status" value="1"/>
</dbReference>
<comment type="caution">
    <text evidence="6">The sequence shown here is derived from an EMBL/GenBank/DDBJ whole genome shotgun (WGS) entry which is preliminary data.</text>
</comment>
<feature type="binding site" evidence="5">
    <location>
        <position position="209"/>
    </location>
    <ligand>
        <name>3-dehydroquinate</name>
        <dbReference type="ChEBI" id="CHEBI:32364"/>
    </ligand>
</feature>
<evidence type="ECO:0000256" key="5">
    <source>
        <dbReference type="HAMAP-Rule" id="MF_00214"/>
    </source>
</evidence>
<protein>
    <recommendedName>
        <fullName evidence="5">3-dehydroquinate dehydratase</fullName>
        <shortName evidence="5">3-dehydroquinase</shortName>
        <ecNumber evidence="5">4.2.1.10</ecNumber>
    </recommendedName>
    <alternativeName>
        <fullName evidence="5">Type I DHQase</fullName>
    </alternativeName>
    <alternativeName>
        <fullName evidence="5">Type I dehydroquinase</fullName>
        <shortName evidence="5">DHQ1</shortName>
    </alternativeName>
</protein>
<dbReference type="InterPro" id="IPR001381">
    <property type="entry name" value="DHquinase_I"/>
</dbReference>
<proteinExistence type="inferred from homology"/>
<evidence type="ECO:0000256" key="2">
    <source>
        <dbReference type="ARBA" id="ARBA00023141"/>
    </source>
</evidence>
<feature type="binding site" evidence="5">
    <location>
        <position position="78"/>
    </location>
    <ligand>
        <name>3-dehydroquinate</name>
        <dbReference type="ChEBI" id="CHEBI:32364"/>
    </ligand>
</feature>
<feature type="binding site" evidence="5">
    <location>
        <position position="228"/>
    </location>
    <ligand>
        <name>3-dehydroquinate</name>
        <dbReference type="ChEBI" id="CHEBI:32364"/>
    </ligand>
</feature>
<dbReference type="EC" id="4.2.1.10" evidence="5"/>
<dbReference type="eggNOG" id="COG0710">
    <property type="taxonomic scope" value="Bacteria"/>
</dbReference>
<dbReference type="PANTHER" id="PTHR43699">
    <property type="entry name" value="3-DEHYDROQUINATE DEHYDRATASE"/>
    <property type="match status" value="1"/>
</dbReference>
<dbReference type="SUPFAM" id="SSF51569">
    <property type="entry name" value="Aldolase"/>
    <property type="match status" value="1"/>
</dbReference>
<feature type="active site" description="Schiff-base intermediate with substrate" evidence="5">
    <location>
        <position position="167"/>
    </location>
</feature>
<feature type="binding site" evidence="5">
    <location>
        <position position="20"/>
    </location>
    <ligand>
        <name>3-dehydroquinate</name>
        <dbReference type="ChEBI" id="CHEBI:32364"/>
    </ligand>
</feature>
<dbReference type="AlphaFoldDB" id="A0A0R1S393"/>
<organism evidence="6 7">
    <name type="scientific">Latilactobacillus fuchuensis DSM 14340 = JCM 11249</name>
    <dbReference type="NCBI Taxonomy" id="1423747"/>
    <lineage>
        <taxon>Bacteria</taxon>
        <taxon>Bacillati</taxon>
        <taxon>Bacillota</taxon>
        <taxon>Bacilli</taxon>
        <taxon>Lactobacillales</taxon>
        <taxon>Lactobacillaceae</taxon>
        <taxon>Latilactobacillus</taxon>
    </lineage>
</organism>
<dbReference type="GO" id="GO:0009073">
    <property type="term" value="P:aromatic amino acid family biosynthetic process"/>
    <property type="evidence" value="ECO:0007669"/>
    <property type="project" value="UniProtKB-KW"/>
</dbReference>
<dbReference type="Gene3D" id="3.20.20.70">
    <property type="entry name" value="Aldolase class I"/>
    <property type="match status" value="1"/>
</dbReference>
<keyword evidence="2 5" id="KW-0057">Aromatic amino acid biosynthesis</keyword>
<evidence type="ECO:0000256" key="3">
    <source>
        <dbReference type="ARBA" id="ARBA00023239"/>
    </source>
</evidence>
<reference evidence="6 7" key="1">
    <citation type="journal article" date="2015" name="Genome Announc.">
        <title>Expanding the biotechnology potential of lactobacilli through comparative genomics of 213 strains and associated genera.</title>
        <authorList>
            <person name="Sun Z."/>
            <person name="Harris H.M."/>
            <person name="McCann A."/>
            <person name="Guo C."/>
            <person name="Argimon S."/>
            <person name="Zhang W."/>
            <person name="Yang X."/>
            <person name="Jeffery I.B."/>
            <person name="Cooney J.C."/>
            <person name="Kagawa T.F."/>
            <person name="Liu W."/>
            <person name="Song Y."/>
            <person name="Salvetti E."/>
            <person name="Wrobel A."/>
            <person name="Rasinkangas P."/>
            <person name="Parkhill J."/>
            <person name="Rea M.C."/>
            <person name="O'Sullivan O."/>
            <person name="Ritari J."/>
            <person name="Douillard F.P."/>
            <person name="Paul Ross R."/>
            <person name="Yang R."/>
            <person name="Briner A.E."/>
            <person name="Felis G.E."/>
            <person name="de Vos W.M."/>
            <person name="Barrangou R."/>
            <person name="Klaenhammer T.R."/>
            <person name="Caufield P.W."/>
            <person name="Cui Y."/>
            <person name="Zhang H."/>
            <person name="O'Toole P.W."/>
        </authorList>
    </citation>
    <scope>NUCLEOTIDE SEQUENCE [LARGE SCALE GENOMIC DNA]</scope>
    <source>
        <strain evidence="6 7">DSM 14340</strain>
    </source>
</reference>
<dbReference type="GO" id="GO:0046279">
    <property type="term" value="P:3,4-dihydroxybenzoate biosynthetic process"/>
    <property type="evidence" value="ECO:0007669"/>
    <property type="project" value="TreeGrafter"/>
</dbReference>
<evidence type="ECO:0000313" key="6">
    <source>
        <dbReference type="EMBL" id="KRL61274.1"/>
    </source>
</evidence>
<keyword evidence="5" id="KW-0028">Amino-acid biosynthesis</keyword>
<dbReference type="NCBIfam" id="TIGR01093">
    <property type="entry name" value="aroD"/>
    <property type="match status" value="1"/>
</dbReference>
<dbReference type="HAMAP" id="MF_00214">
    <property type="entry name" value="AroD"/>
    <property type="match status" value="1"/>
</dbReference>
<comment type="subunit">
    <text evidence="5">Homodimer.</text>
</comment>
<dbReference type="InterPro" id="IPR050146">
    <property type="entry name" value="Type-I_3-dehydroquinase"/>
</dbReference>
<comment type="pathway">
    <text evidence="5">Metabolic intermediate biosynthesis; chorismate biosynthesis; chorismate from D-erythrose 4-phosphate and phosphoenolpyruvate: step 3/7.</text>
</comment>
<dbReference type="FunFam" id="3.20.20.70:FF:000047">
    <property type="entry name" value="3-dehydroquinate dehydratase"/>
    <property type="match status" value="1"/>
</dbReference>
<dbReference type="UniPathway" id="UPA00053">
    <property type="reaction ID" value="UER00086"/>
</dbReference>
<evidence type="ECO:0000256" key="1">
    <source>
        <dbReference type="ARBA" id="ARBA00001864"/>
    </source>
</evidence>
<evidence type="ECO:0000313" key="7">
    <source>
        <dbReference type="Proteomes" id="UP000051264"/>
    </source>
</evidence>
<dbReference type="EMBL" id="AZEX01000023">
    <property type="protein sequence ID" value="KRL61274.1"/>
    <property type="molecule type" value="Genomic_DNA"/>
</dbReference>
<dbReference type="PANTHER" id="PTHR43699:SF1">
    <property type="entry name" value="3-DEHYDROQUINATE DEHYDRATASE"/>
    <property type="match status" value="1"/>
</dbReference>
<keyword evidence="3 5" id="KW-0456">Lyase</keyword>
<dbReference type="RefSeq" id="WP_035439062.1">
    <property type="nucleotide sequence ID" value="NZ_AZEX01000023.1"/>
</dbReference>
<accession>A0A0R1S393</accession>
<feature type="binding site" evidence="5">
    <location>
        <begin position="47"/>
        <end position="49"/>
    </location>
    <ligand>
        <name>3-dehydroquinate</name>
        <dbReference type="ChEBI" id="CHEBI:32364"/>
    </ligand>
</feature>
<dbReference type="OrthoDB" id="9813659at2"/>
<gene>
    <name evidence="5" type="primary">aroD</name>
    <name evidence="6" type="ORF">FC69_GL000852</name>
</gene>